<feature type="domain" description="Rod shape-determining protein MreC beta-barrel core" evidence="2">
    <location>
        <begin position="110"/>
        <end position="181"/>
    </location>
</feature>
<proteinExistence type="predicted"/>
<dbReference type="GO" id="GO:0005886">
    <property type="term" value="C:plasma membrane"/>
    <property type="evidence" value="ECO:0007669"/>
    <property type="project" value="TreeGrafter"/>
</dbReference>
<comment type="caution">
    <text evidence="3">The sequence shown here is derived from an EMBL/GenBank/DDBJ whole genome shotgun (WGS) entry which is preliminary data.</text>
</comment>
<dbReference type="InterPro" id="IPR055342">
    <property type="entry name" value="MreC_beta-barrel_core"/>
</dbReference>
<evidence type="ECO:0000313" key="3">
    <source>
        <dbReference type="EMBL" id="GAH48796.1"/>
    </source>
</evidence>
<feature type="non-terminal residue" evidence="3">
    <location>
        <position position="1"/>
    </location>
</feature>
<name>X1FSY7_9ZZZZ</name>
<protein>
    <recommendedName>
        <fullName evidence="2">Rod shape-determining protein MreC beta-barrel core domain-containing protein</fullName>
    </recommendedName>
</protein>
<reference evidence="3" key="1">
    <citation type="journal article" date="2014" name="Front. Microbiol.">
        <title>High frequency of phylogenetically diverse reductive dehalogenase-homologous genes in deep subseafloor sedimentary metagenomes.</title>
        <authorList>
            <person name="Kawai M."/>
            <person name="Futagami T."/>
            <person name="Toyoda A."/>
            <person name="Takaki Y."/>
            <person name="Nishi S."/>
            <person name="Hori S."/>
            <person name="Arai W."/>
            <person name="Tsubouchi T."/>
            <person name="Morono Y."/>
            <person name="Uchiyama I."/>
            <person name="Ito T."/>
            <person name="Fujiyama A."/>
            <person name="Inagaki F."/>
            <person name="Takami H."/>
        </authorList>
    </citation>
    <scope>NUCLEOTIDE SEQUENCE</scope>
    <source>
        <strain evidence="3">Expedition CK06-06</strain>
    </source>
</reference>
<sequence>VGSLFLSSILMLISSYHSDVVVRIREKSYVLIGSFPAAGFHVKSNIVKFIENIRGSRRLREENKALKDRLAQLVFQEKNYYQRMVSTNERLEKMLEFQQKQPYELLPVQVVAYAPRDYFKVFFLGKGKNEEIEKEMVVVNAQGLVGRVIEVYPHQAKVLTIVDERSKVGVRNERTSEFGIV</sequence>
<evidence type="ECO:0000256" key="1">
    <source>
        <dbReference type="SAM" id="Coils"/>
    </source>
</evidence>
<dbReference type="EMBL" id="BARU01019076">
    <property type="protein sequence ID" value="GAH48796.1"/>
    <property type="molecule type" value="Genomic_DNA"/>
</dbReference>
<evidence type="ECO:0000259" key="2">
    <source>
        <dbReference type="Pfam" id="PF04085"/>
    </source>
</evidence>
<dbReference type="GO" id="GO:0008360">
    <property type="term" value="P:regulation of cell shape"/>
    <property type="evidence" value="ECO:0007669"/>
    <property type="project" value="InterPro"/>
</dbReference>
<feature type="coiled-coil region" evidence="1">
    <location>
        <begin position="56"/>
        <end position="101"/>
    </location>
</feature>
<dbReference type="Pfam" id="PF04085">
    <property type="entry name" value="MreC"/>
    <property type="match status" value="1"/>
</dbReference>
<dbReference type="PANTHER" id="PTHR34138:SF1">
    <property type="entry name" value="CELL SHAPE-DETERMINING PROTEIN MREC"/>
    <property type="match status" value="1"/>
</dbReference>
<organism evidence="3">
    <name type="scientific">marine sediment metagenome</name>
    <dbReference type="NCBI Taxonomy" id="412755"/>
    <lineage>
        <taxon>unclassified sequences</taxon>
        <taxon>metagenomes</taxon>
        <taxon>ecological metagenomes</taxon>
    </lineage>
</organism>
<dbReference type="Gene3D" id="2.40.10.340">
    <property type="entry name" value="Rod shape-determining protein MreC, domain 1"/>
    <property type="match status" value="1"/>
</dbReference>
<dbReference type="InterPro" id="IPR042177">
    <property type="entry name" value="Cell/Rod_1"/>
</dbReference>
<accession>X1FSY7</accession>
<gene>
    <name evidence="3" type="ORF">S03H2_31458</name>
</gene>
<dbReference type="InterPro" id="IPR007221">
    <property type="entry name" value="MreC"/>
</dbReference>
<dbReference type="AlphaFoldDB" id="X1FSY7"/>
<dbReference type="PANTHER" id="PTHR34138">
    <property type="entry name" value="CELL SHAPE-DETERMINING PROTEIN MREC"/>
    <property type="match status" value="1"/>
</dbReference>
<keyword evidence="1" id="KW-0175">Coiled coil</keyword>